<feature type="region of interest" description="Disordered" evidence="2">
    <location>
        <begin position="1"/>
        <end position="20"/>
    </location>
</feature>
<gene>
    <name evidence="4" type="ORF">H9786_11935</name>
</gene>
<dbReference type="PANTHER" id="PTHR48081">
    <property type="entry name" value="AB HYDROLASE SUPERFAMILY PROTEIN C4A8.06C"/>
    <property type="match status" value="1"/>
</dbReference>
<dbReference type="PANTHER" id="PTHR48081:SF8">
    <property type="entry name" value="ALPHA_BETA HYDROLASE FOLD-3 DOMAIN-CONTAINING PROTEIN-RELATED"/>
    <property type="match status" value="1"/>
</dbReference>
<evidence type="ECO:0000259" key="3">
    <source>
        <dbReference type="Pfam" id="PF07859"/>
    </source>
</evidence>
<protein>
    <submittedName>
        <fullName evidence="4">Alpha/beta hydrolase</fullName>
    </submittedName>
</protein>
<sequence length="312" mass="34398">MTTKQPEGAGTPSRPSLAGRLMPTIMRLRRSNKNHRSRDHVRRHIEYRRARPEPTRAPQRLKKGLSVSSVYDDGWHVHTITPSGTEPQGTVVHLHGGSWIDEAASAHWKLVQKIAAEAAVRVVLPAYPLVHTGGSAETVVPVVARLCERIDGPTALMGDSAGGTIALSASLLLAQRGHPVDLTLLISPALDMRMANPEIDEIQPVDPWLVKKGQLLLTELWIGEHGEDPILNPFLGDARGIGRLIVFSGTRDLLNPDTRLFVQRAMDEGADIEYHEQHGHLHVYPLLPTPEGREARRSIVMAIRHAVASDRR</sequence>
<dbReference type="Pfam" id="PF07859">
    <property type="entry name" value="Abhydrolase_3"/>
    <property type="match status" value="1"/>
</dbReference>
<dbReference type="InterPro" id="IPR013094">
    <property type="entry name" value="AB_hydrolase_3"/>
</dbReference>
<dbReference type="EMBL" id="DWZH01000093">
    <property type="protein sequence ID" value="HJB11215.1"/>
    <property type="molecule type" value="Genomic_DNA"/>
</dbReference>
<proteinExistence type="predicted"/>
<dbReference type="Proteomes" id="UP000823823">
    <property type="component" value="Unassembled WGS sequence"/>
</dbReference>
<reference evidence="4" key="1">
    <citation type="journal article" date="2021" name="PeerJ">
        <title>Extensive microbial diversity within the chicken gut microbiome revealed by metagenomics and culture.</title>
        <authorList>
            <person name="Gilroy R."/>
            <person name="Ravi A."/>
            <person name="Getino M."/>
            <person name="Pursley I."/>
            <person name="Horton D.L."/>
            <person name="Alikhan N.F."/>
            <person name="Baker D."/>
            <person name="Gharbi K."/>
            <person name="Hall N."/>
            <person name="Watson M."/>
            <person name="Adriaenssens E.M."/>
            <person name="Foster-Nyarko E."/>
            <person name="Jarju S."/>
            <person name="Secka A."/>
            <person name="Antonio M."/>
            <person name="Oren A."/>
            <person name="Chaudhuri R.R."/>
            <person name="La Ragione R."/>
            <person name="Hildebrand F."/>
            <person name="Pallen M.J."/>
        </authorList>
    </citation>
    <scope>NUCLEOTIDE SEQUENCE</scope>
    <source>
        <strain evidence="4">ChiHjej13B12-24818</strain>
    </source>
</reference>
<dbReference type="SUPFAM" id="SSF53474">
    <property type="entry name" value="alpha/beta-Hydrolases"/>
    <property type="match status" value="1"/>
</dbReference>
<feature type="domain" description="Alpha/beta hydrolase fold-3" evidence="3">
    <location>
        <begin position="91"/>
        <end position="284"/>
    </location>
</feature>
<evidence type="ECO:0000313" key="5">
    <source>
        <dbReference type="Proteomes" id="UP000823823"/>
    </source>
</evidence>
<reference evidence="4" key="2">
    <citation type="submission" date="2021-04" db="EMBL/GenBank/DDBJ databases">
        <authorList>
            <person name="Gilroy R."/>
        </authorList>
    </citation>
    <scope>NUCLEOTIDE SEQUENCE</scope>
    <source>
        <strain evidence="4">ChiHjej13B12-24818</strain>
    </source>
</reference>
<dbReference type="InterPro" id="IPR029058">
    <property type="entry name" value="AB_hydrolase_fold"/>
</dbReference>
<accession>A0A9D2LFA4</accession>
<dbReference type="Gene3D" id="3.40.50.1820">
    <property type="entry name" value="alpha/beta hydrolase"/>
    <property type="match status" value="1"/>
</dbReference>
<dbReference type="GO" id="GO:0016787">
    <property type="term" value="F:hydrolase activity"/>
    <property type="evidence" value="ECO:0007669"/>
    <property type="project" value="UniProtKB-KW"/>
</dbReference>
<evidence type="ECO:0000256" key="1">
    <source>
        <dbReference type="ARBA" id="ARBA00022801"/>
    </source>
</evidence>
<dbReference type="AlphaFoldDB" id="A0A9D2LFA4"/>
<comment type="caution">
    <text evidence="4">The sequence shown here is derived from an EMBL/GenBank/DDBJ whole genome shotgun (WGS) entry which is preliminary data.</text>
</comment>
<dbReference type="InterPro" id="IPR050300">
    <property type="entry name" value="GDXG_lipolytic_enzyme"/>
</dbReference>
<keyword evidence="1 4" id="KW-0378">Hydrolase</keyword>
<name>A0A9D2LFA4_9MICO</name>
<evidence type="ECO:0000256" key="2">
    <source>
        <dbReference type="SAM" id="MobiDB-lite"/>
    </source>
</evidence>
<organism evidence="4 5">
    <name type="scientific">Candidatus Brachybacterium merdavium</name>
    <dbReference type="NCBI Taxonomy" id="2838513"/>
    <lineage>
        <taxon>Bacteria</taxon>
        <taxon>Bacillati</taxon>
        <taxon>Actinomycetota</taxon>
        <taxon>Actinomycetes</taxon>
        <taxon>Micrococcales</taxon>
        <taxon>Dermabacteraceae</taxon>
        <taxon>Brachybacterium</taxon>
    </lineage>
</organism>
<evidence type="ECO:0000313" key="4">
    <source>
        <dbReference type="EMBL" id="HJB11215.1"/>
    </source>
</evidence>